<gene>
    <name evidence="3" type="primary">yqjC_1</name>
    <name evidence="3" type="ORF">NCTC11214_01978</name>
</gene>
<protein>
    <submittedName>
        <fullName evidence="3">Protein of uncharacterized function (DUF1090)</fullName>
    </submittedName>
</protein>
<feature type="signal peptide" evidence="2">
    <location>
        <begin position="1"/>
        <end position="24"/>
    </location>
</feature>
<feature type="chain" id="PRO_5041126936" evidence="2">
    <location>
        <begin position="25"/>
        <end position="130"/>
    </location>
</feature>
<evidence type="ECO:0000256" key="2">
    <source>
        <dbReference type="SAM" id="SignalP"/>
    </source>
</evidence>
<feature type="region of interest" description="Disordered" evidence="1">
    <location>
        <begin position="79"/>
        <end position="130"/>
    </location>
</feature>
<evidence type="ECO:0000313" key="3">
    <source>
        <dbReference type="EMBL" id="VDZ56110.1"/>
    </source>
</evidence>
<evidence type="ECO:0000313" key="4">
    <source>
        <dbReference type="Proteomes" id="UP000281391"/>
    </source>
</evidence>
<name>A0A3S4DIP5_SEROD</name>
<keyword evidence="2" id="KW-0732">Signal</keyword>
<dbReference type="EMBL" id="LR134117">
    <property type="protein sequence ID" value="VDZ56110.1"/>
    <property type="molecule type" value="Genomic_DNA"/>
</dbReference>
<evidence type="ECO:0000256" key="1">
    <source>
        <dbReference type="SAM" id="MobiDB-lite"/>
    </source>
</evidence>
<dbReference type="KEGG" id="sof:NCTC11214_01978"/>
<dbReference type="InterPro" id="IPR009468">
    <property type="entry name" value="DUF1090"/>
</dbReference>
<dbReference type="Pfam" id="PF06476">
    <property type="entry name" value="DUF1090"/>
    <property type="match status" value="1"/>
</dbReference>
<dbReference type="Proteomes" id="UP000281391">
    <property type="component" value="Chromosome"/>
</dbReference>
<organism evidence="3 4">
    <name type="scientific">Serratia odorifera</name>
    <dbReference type="NCBI Taxonomy" id="618"/>
    <lineage>
        <taxon>Bacteria</taxon>
        <taxon>Pseudomonadati</taxon>
        <taxon>Pseudomonadota</taxon>
        <taxon>Gammaproteobacteria</taxon>
        <taxon>Enterobacterales</taxon>
        <taxon>Yersiniaceae</taxon>
        <taxon>Serratia</taxon>
    </lineage>
</organism>
<dbReference type="RefSeq" id="WP_004957468.1">
    <property type="nucleotide sequence ID" value="NZ_JAEKCK010000007.1"/>
</dbReference>
<feature type="compositionally biased region" description="Basic and acidic residues" evidence="1">
    <location>
        <begin position="79"/>
        <end position="97"/>
    </location>
</feature>
<feature type="compositionally biased region" description="Basic and acidic residues" evidence="1">
    <location>
        <begin position="112"/>
        <end position="121"/>
    </location>
</feature>
<reference evidence="3 4" key="1">
    <citation type="submission" date="2018-12" db="EMBL/GenBank/DDBJ databases">
        <authorList>
            <consortium name="Pathogen Informatics"/>
        </authorList>
    </citation>
    <scope>NUCLEOTIDE SEQUENCE [LARGE SCALE GENOMIC DNA]</scope>
    <source>
        <strain evidence="3 4">NCTC11214</strain>
    </source>
</reference>
<proteinExistence type="predicted"/>
<accession>A0A3S4DIP5</accession>
<sequence>MKHHVTAGIFALVAAFGYSSVASAADALTGCAAKRAEIEYQIGYAKAHNNTHQVAGLQAALDETERHCTDDGLLRQRQAKVAEKQSKVAEREHELQNARETGSQKKIKQKEKKLASAKEELTEAQQALSR</sequence>
<dbReference type="AlphaFoldDB" id="A0A3S4DIP5"/>